<reference evidence="1 2" key="1">
    <citation type="journal article" date="2011" name="Science">
        <title>The ecoresponsive genome of Daphnia pulex.</title>
        <authorList>
            <person name="Colbourne J.K."/>
            <person name="Pfrender M.E."/>
            <person name="Gilbert D."/>
            <person name="Thomas W.K."/>
            <person name="Tucker A."/>
            <person name="Oakley T.H."/>
            <person name="Tokishita S."/>
            <person name="Aerts A."/>
            <person name="Arnold G.J."/>
            <person name="Basu M.K."/>
            <person name="Bauer D.J."/>
            <person name="Caceres C.E."/>
            <person name="Carmel L."/>
            <person name="Casola C."/>
            <person name="Choi J.H."/>
            <person name="Detter J.C."/>
            <person name="Dong Q."/>
            <person name="Dusheyko S."/>
            <person name="Eads B.D."/>
            <person name="Frohlich T."/>
            <person name="Geiler-Samerotte K.A."/>
            <person name="Gerlach D."/>
            <person name="Hatcher P."/>
            <person name="Jogdeo S."/>
            <person name="Krijgsveld J."/>
            <person name="Kriventseva E.V."/>
            <person name="Kultz D."/>
            <person name="Laforsch C."/>
            <person name="Lindquist E."/>
            <person name="Lopez J."/>
            <person name="Manak J.R."/>
            <person name="Muller J."/>
            <person name="Pangilinan J."/>
            <person name="Patwardhan R.P."/>
            <person name="Pitluck S."/>
            <person name="Pritham E.J."/>
            <person name="Rechtsteiner A."/>
            <person name="Rho M."/>
            <person name="Rogozin I.B."/>
            <person name="Sakarya O."/>
            <person name="Salamov A."/>
            <person name="Schaack S."/>
            <person name="Shapiro H."/>
            <person name="Shiga Y."/>
            <person name="Skalitzky C."/>
            <person name="Smith Z."/>
            <person name="Souvorov A."/>
            <person name="Sung W."/>
            <person name="Tang Z."/>
            <person name="Tsuchiya D."/>
            <person name="Tu H."/>
            <person name="Vos H."/>
            <person name="Wang M."/>
            <person name="Wolf Y.I."/>
            <person name="Yamagata H."/>
            <person name="Yamada T."/>
            <person name="Ye Y."/>
            <person name="Shaw J.R."/>
            <person name="Andrews J."/>
            <person name="Crease T.J."/>
            <person name="Tang H."/>
            <person name="Lucas S.M."/>
            <person name="Robertson H.M."/>
            <person name="Bork P."/>
            <person name="Koonin E.V."/>
            <person name="Zdobnov E.M."/>
            <person name="Grigoriev I.V."/>
            <person name="Lynch M."/>
            <person name="Boore J.L."/>
        </authorList>
    </citation>
    <scope>NUCLEOTIDE SEQUENCE [LARGE SCALE GENOMIC DNA]</scope>
</reference>
<dbReference type="InParanoid" id="E9GXE7"/>
<proteinExistence type="predicted"/>
<keyword evidence="2" id="KW-1185">Reference proteome</keyword>
<evidence type="ECO:0000313" key="1">
    <source>
        <dbReference type="EMBL" id="EFX75871.1"/>
    </source>
</evidence>
<dbReference type="HOGENOM" id="CLU_2851955_0_0_1"/>
<dbReference type="Proteomes" id="UP000000305">
    <property type="component" value="Unassembled WGS sequence"/>
</dbReference>
<name>E9GXE7_DAPPU</name>
<gene>
    <name evidence="1" type="ORF">DAPPUDRAFT_249867</name>
</gene>
<organism evidence="1 2">
    <name type="scientific">Daphnia pulex</name>
    <name type="common">Water flea</name>
    <dbReference type="NCBI Taxonomy" id="6669"/>
    <lineage>
        <taxon>Eukaryota</taxon>
        <taxon>Metazoa</taxon>
        <taxon>Ecdysozoa</taxon>
        <taxon>Arthropoda</taxon>
        <taxon>Crustacea</taxon>
        <taxon>Branchiopoda</taxon>
        <taxon>Diplostraca</taxon>
        <taxon>Cladocera</taxon>
        <taxon>Anomopoda</taxon>
        <taxon>Daphniidae</taxon>
        <taxon>Daphnia</taxon>
    </lineage>
</organism>
<sequence length="65" mass="7785">MTIQASNYLNNLKQEEYDEEAISTKLTEEEAYAAREMLTTKQMEWVSIERKQELNEAEKREELKK</sequence>
<dbReference type="EMBL" id="GL732572">
    <property type="protein sequence ID" value="EFX75871.1"/>
    <property type="molecule type" value="Genomic_DNA"/>
</dbReference>
<evidence type="ECO:0000313" key="2">
    <source>
        <dbReference type="Proteomes" id="UP000000305"/>
    </source>
</evidence>
<dbReference type="KEGG" id="dpx:DAPPUDRAFT_249867"/>
<accession>E9GXE7</accession>
<dbReference type="AlphaFoldDB" id="E9GXE7"/>
<protein>
    <submittedName>
        <fullName evidence="1">Uncharacterized protein</fullName>
    </submittedName>
</protein>